<evidence type="ECO:0000313" key="1">
    <source>
        <dbReference type="EMBL" id="KAB0482340.1"/>
    </source>
</evidence>
<reference evidence="1 2" key="1">
    <citation type="submission" date="2019-09" db="EMBL/GenBank/DDBJ databases">
        <title>Draft genome sequences of 48 bacterial type strains from the CCUG.</title>
        <authorList>
            <person name="Tunovic T."/>
            <person name="Pineiro-Iglesias B."/>
            <person name="Unosson C."/>
            <person name="Inganas E."/>
            <person name="Ohlen M."/>
            <person name="Cardew S."/>
            <person name="Jensie-Markopoulos S."/>
            <person name="Salva-Serra F."/>
            <person name="Jaen-Luchoro D."/>
            <person name="Karlsson R."/>
            <person name="Svensson-Stadler L."/>
            <person name="Chun J."/>
            <person name="Moore E."/>
        </authorList>
    </citation>
    <scope>NUCLEOTIDE SEQUENCE [LARGE SCALE GENOMIC DNA]</scope>
    <source>
        <strain evidence="1 2">CCUG 48643</strain>
    </source>
</reference>
<dbReference type="GeneID" id="77344762"/>
<dbReference type="Proteomes" id="UP000423756">
    <property type="component" value="Unassembled WGS sequence"/>
</dbReference>
<dbReference type="EMBL" id="VZPX01000004">
    <property type="protein sequence ID" value="KAB0482340.1"/>
    <property type="molecule type" value="Genomic_DNA"/>
</dbReference>
<evidence type="ECO:0000313" key="2">
    <source>
        <dbReference type="Proteomes" id="UP000423756"/>
    </source>
</evidence>
<comment type="caution">
    <text evidence="1">The sequence shown here is derived from an EMBL/GenBank/DDBJ whole genome shotgun (WGS) entry which is preliminary data.</text>
</comment>
<proteinExistence type="predicted"/>
<dbReference type="AlphaFoldDB" id="A0A7V7THX8"/>
<protein>
    <submittedName>
        <fullName evidence="1">Uncharacterized protein</fullName>
    </submittedName>
</protein>
<name>A0A7V7THX8_9VIBR</name>
<gene>
    <name evidence="1" type="ORF">F7Q91_02755</name>
</gene>
<organism evidence="1 2">
    <name type="scientific">Vibrio chagasii</name>
    <dbReference type="NCBI Taxonomy" id="170679"/>
    <lineage>
        <taxon>Bacteria</taxon>
        <taxon>Pseudomonadati</taxon>
        <taxon>Pseudomonadota</taxon>
        <taxon>Gammaproteobacteria</taxon>
        <taxon>Vibrionales</taxon>
        <taxon>Vibrionaceae</taxon>
        <taxon>Vibrio</taxon>
    </lineage>
</organism>
<dbReference type="RefSeq" id="WP_137406683.1">
    <property type="nucleotide sequence ID" value="NZ_AP025467.1"/>
</dbReference>
<accession>A0A7V7THX8</accession>
<sequence length="167" mass="18681">MSNENLSINAYSKTAIKALAKQLDTGSQLNVQGVEELTRAILAGKIRVEAHADNTWRYEELAGDVFNPEVNKDLCPKQLKREERNFKARIQRAGVWFVESSYWTGRSWESIEGISDNAIGGFVGADFFGSGYEYQILEAALIAYKKQDLDADGYVIDPLRKAVEKVA</sequence>